<accession>A0A1B0AWC0</accession>
<name>A0A1B0AWC0_9MUSC</name>
<proteinExistence type="predicted"/>
<dbReference type="EMBL" id="JXJN01004629">
    <property type="status" value="NOT_ANNOTATED_CDS"/>
    <property type="molecule type" value="Genomic_DNA"/>
</dbReference>
<dbReference type="EnsemblMetazoa" id="GPPI010910-RA">
    <property type="protein sequence ID" value="GPPI010910-PA"/>
    <property type="gene ID" value="GPPI010910"/>
</dbReference>
<dbReference type="AlphaFoldDB" id="A0A1B0AWC0"/>
<evidence type="ECO:0000313" key="2">
    <source>
        <dbReference type="Proteomes" id="UP000092460"/>
    </source>
</evidence>
<reference evidence="1" key="2">
    <citation type="submission" date="2020-05" db="UniProtKB">
        <authorList>
            <consortium name="EnsemblMetazoa"/>
        </authorList>
    </citation>
    <scope>IDENTIFICATION</scope>
    <source>
        <strain evidence="1">IAEA</strain>
    </source>
</reference>
<reference evidence="2" key="1">
    <citation type="submission" date="2015-01" db="EMBL/GenBank/DDBJ databases">
        <authorList>
            <person name="Aksoy S."/>
            <person name="Warren W."/>
            <person name="Wilson R.K."/>
        </authorList>
    </citation>
    <scope>NUCLEOTIDE SEQUENCE [LARGE SCALE GENOMIC DNA]</scope>
    <source>
        <strain evidence="2">IAEA</strain>
    </source>
</reference>
<dbReference type="VEuPathDB" id="VectorBase:GPPI010910"/>
<sequence length="119" mass="13471">MCGYEIDENRNTKVEKYCFNILALDEVDGDDGVNCVAAMTMIMLTVVYTFEWGGVILSMLTFVINQECLGCFQEGLKLVNENNWSCKVLGEETFSHRFSVTVLNVSCRSDNHLKHSGMR</sequence>
<dbReference type="Proteomes" id="UP000092460">
    <property type="component" value="Unassembled WGS sequence"/>
</dbReference>
<keyword evidence="2" id="KW-1185">Reference proteome</keyword>
<evidence type="ECO:0000313" key="1">
    <source>
        <dbReference type="EnsemblMetazoa" id="GPPI010910-PA"/>
    </source>
</evidence>
<protein>
    <submittedName>
        <fullName evidence="1">Uncharacterized protein</fullName>
    </submittedName>
</protein>
<organism evidence="1 2">
    <name type="scientific">Glossina palpalis gambiensis</name>
    <dbReference type="NCBI Taxonomy" id="67801"/>
    <lineage>
        <taxon>Eukaryota</taxon>
        <taxon>Metazoa</taxon>
        <taxon>Ecdysozoa</taxon>
        <taxon>Arthropoda</taxon>
        <taxon>Hexapoda</taxon>
        <taxon>Insecta</taxon>
        <taxon>Pterygota</taxon>
        <taxon>Neoptera</taxon>
        <taxon>Endopterygota</taxon>
        <taxon>Diptera</taxon>
        <taxon>Brachycera</taxon>
        <taxon>Muscomorpha</taxon>
        <taxon>Hippoboscoidea</taxon>
        <taxon>Glossinidae</taxon>
        <taxon>Glossina</taxon>
    </lineage>
</organism>